<dbReference type="RefSeq" id="WP_133979597.1">
    <property type="nucleotide sequence ID" value="NZ_SOCE01000001.1"/>
</dbReference>
<reference evidence="2 3" key="1">
    <citation type="submission" date="2019-03" db="EMBL/GenBank/DDBJ databases">
        <title>Genomic Encyclopedia of Type Strains, Phase III (KMG-III): the genomes of soil and plant-associated and newly described type strains.</title>
        <authorList>
            <person name="Whitman W."/>
        </authorList>
    </citation>
    <scope>NUCLEOTIDE SEQUENCE [LARGE SCALE GENOMIC DNA]</scope>
    <source>
        <strain evidence="2 3">VKM Ac-2575</strain>
    </source>
</reference>
<feature type="chain" id="PRO_5020253442" evidence="1">
    <location>
        <begin position="30"/>
        <end position="168"/>
    </location>
</feature>
<keyword evidence="3" id="KW-1185">Reference proteome</keyword>
<evidence type="ECO:0000313" key="3">
    <source>
        <dbReference type="Proteomes" id="UP000295151"/>
    </source>
</evidence>
<keyword evidence="1" id="KW-0732">Signal</keyword>
<dbReference type="EMBL" id="SOCE01000001">
    <property type="protein sequence ID" value="TDU89544.1"/>
    <property type="molecule type" value="Genomic_DNA"/>
</dbReference>
<gene>
    <name evidence="2" type="ORF">EV138_3115</name>
</gene>
<proteinExistence type="predicted"/>
<accession>A0A4R7TBW0</accession>
<feature type="signal peptide" evidence="1">
    <location>
        <begin position="1"/>
        <end position="29"/>
    </location>
</feature>
<organism evidence="2 3">
    <name type="scientific">Kribbella voronezhensis</name>
    <dbReference type="NCBI Taxonomy" id="2512212"/>
    <lineage>
        <taxon>Bacteria</taxon>
        <taxon>Bacillati</taxon>
        <taxon>Actinomycetota</taxon>
        <taxon>Actinomycetes</taxon>
        <taxon>Propionibacteriales</taxon>
        <taxon>Kribbellaceae</taxon>
        <taxon>Kribbella</taxon>
    </lineage>
</organism>
<name>A0A4R7TBW0_9ACTN</name>
<dbReference type="AlphaFoldDB" id="A0A4R7TBW0"/>
<comment type="caution">
    <text evidence="2">The sequence shown here is derived from an EMBL/GenBank/DDBJ whole genome shotgun (WGS) entry which is preliminary data.</text>
</comment>
<sequence>MMTKKILVALGAFALPVGLLSVNALPAEAAGGPVKYAQACEALGYKKVVQVVDLRKDGFGNKIGELRTMRKTGASSNKWCTYLKKTGNTVGNNNVVKLHVEVLTKSSGKFSTKSASLTETVKYYSSSFAYTSLDGAAGTSHRTILYASTGMKSASSSTWYTTATTMIG</sequence>
<dbReference type="Proteomes" id="UP000295151">
    <property type="component" value="Unassembled WGS sequence"/>
</dbReference>
<evidence type="ECO:0000256" key="1">
    <source>
        <dbReference type="SAM" id="SignalP"/>
    </source>
</evidence>
<protein>
    <submittedName>
        <fullName evidence="2">Uncharacterized protein</fullName>
    </submittedName>
</protein>
<evidence type="ECO:0000313" key="2">
    <source>
        <dbReference type="EMBL" id="TDU89544.1"/>
    </source>
</evidence>